<proteinExistence type="predicted"/>
<reference evidence="1" key="1">
    <citation type="journal article" date="2019" name="MBio">
        <title>Virus Genomes from Deep Sea Sediments Expand the Ocean Megavirome and Support Independent Origins of Viral Gigantism.</title>
        <authorList>
            <person name="Backstrom D."/>
            <person name="Yutin N."/>
            <person name="Jorgensen S.L."/>
            <person name="Dharamshi J."/>
            <person name="Homa F."/>
            <person name="Zaremba-Niedwiedzka K."/>
            <person name="Spang A."/>
            <person name="Wolf Y.I."/>
            <person name="Koonin E.V."/>
            <person name="Ettema T.J."/>
        </authorList>
    </citation>
    <scope>NUCLEOTIDE SEQUENCE</scope>
</reference>
<evidence type="ECO:0000313" key="1">
    <source>
        <dbReference type="EMBL" id="QBK92927.1"/>
    </source>
</evidence>
<dbReference type="EMBL" id="MK500588">
    <property type="protein sequence ID" value="QBK92927.1"/>
    <property type="molecule type" value="Genomic_DNA"/>
</dbReference>
<gene>
    <name evidence="1" type="ORF">LCPAC403_00610</name>
</gene>
<organism evidence="1">
    <name type="scientific">Pithovirus LCPAC403</name>
    <dbReference type="NCBI Taxonomy" id="2506596"/>
    <lineage>
        <taxon>Viruses</taxon>
        <taxon>Pithoviruses</taxon>
    </lineage>
</organism>
<name>A0A481ZAX4_9VIRU</name>
<protein>
    <submittedName>
        <fullName evidence="1">Uncharacterized protein</fullName>
    </submittedName>
</protein>
<accession>A0A481ZAX4</accession>
<sequence>MIKQIFHSTNISFDLILQEDSFWRRHILNSHDISEKIEETWKEQAKVTFLKSRNFWNVINGFNKQFFPNSSIVVGNYEDELKIMNKIQDILVHS</sequence>